<keyword evidence="3 6" id="KW-0812">Transmembrane</keyword>
<dbReference type="GO" id="GO:0016020">
    <property type="term" value="C:membrane"/>
    <property type="evidence" value="ECO:0007669"/>
    <property type="project" value="UniProtKB-SubCell"/>
</dbReference>
<organism evidence="8">
    <name type="scientific">Phallusia mammillata</name>
    <dbReference type="NCBI Taxonomy" id="59560"/>
    <lineage>
        <taxon>Eukaryota</taxon>
        <taxon>Metazoa</taxon>
        <taxon>Chordata</taxon>
        <taxon>Tunicata</taxon>
        <taxon>Ascidiacea</taxon>
        <taxon>Phlebobranchia</taxon>
        <taxon>Ascidiidae</taxon>
        <taxon>Phallusia</taxon>
    </lineage>
</organism>
<dbReference type="GO" id="GO:0022857">
    <property type="term" value="F:transmembrane transporter activity"/>
    <property type="evidence" value="ECO:0007669"/>
    <property type="project" value="InterPro"/>
</dbReference>
<feature type="transmembrane region" description="Helical" evidence="6">
    <location>
        <begin position="380"/>
        <end position="405"/>
    </location>
</feature>
<evidence type="ECO:0000256" key="3">
    <source>
        <dbReference type="ARBA" id="ARBA00022692"/>
    </source>
</evidence>
<feature type="transmembrane region" description="Helical" evidence="6">
    <location>
        <begin position="194"/>
        <end position="217"/>
    </location>
</feature>
<dbReference type="PROSITE" id="PS50850">
    <property type="entry name" value="MFS"/>
    <property type="match status" value="1"/>
</dbReference>
<feature type="transmembrane region" description="Helical" evidence="6">
    <location>
        <begin position="440"/>
        <end position="462"/>
    </location>
</feature>
<name>A0A6F9DH75_9ASCI</name>
<sequence>MSEISIEPVTDTSPTSKRCKCVSTVNISFIPVKILFFTFMAGQSTVLYRSLFMKHLGMSTTQNGIIWAIDRIWGIFVPPILGAISDKTKSPKRVIQCVILFGLLISGLMYFIPTEKSNPLHRDCYERTCYEHYRYNLSLCPTMQTTQEANNCSEIVTNNNDSSSACAAKNTGFALNTSCICILSNNEVIDQYGLTFWSLLILIVLSSIAIFGVNGVLDAFVLNKLIPSKRHKFGNQRLWGSIGFGTGALLVGYFMDRISELCLGGNTSFIPFAFSPVLFWGVMIGTIMFIESSPSERMEPVRFSHLKIIFSEIRMVVFLLFMIVLGYVIAVGESYMFWYGEEKFHAGGMIMGASVITAALIDVIMYLLSGRIIKRCGPSWVIIAGVFLLGLRLICYTTATLAWHLVASETFRGLSWAITWIACCHYIADITPPELRATMLGAVNAVLFGLGYGCGALLGGVMYESWGAENMFRLSFAFSSCACIAYATFYLCYEVPDKKQRSPKTQDETLKLREMDQTNHR</sequence>
<keyword evidence="4 6" id="KW-1133">Transmembrane helix</keyword>
<comment type="similarity">
    <text evidence="2">Belongs to the major facilitator superfamily. MFSD6 family.</text>
</comment>
<accession>A0A6F9DH75</accession>
<dbReference type="InterPro" id="IPR020846">
    <property type="entry name" value="MFS_dom"/>
</dbReference>
<feature type="transmembrane region" description="Helical" evidence="6">
    <location>
        <begin position="238"/>
        <end position="255"/>
    </location>
</feature>
<feature type="transmembrane region" description="Helical" evidence="6">
    <location>
        <begin position="411"/>
        <end position="428"/>
    </location>
</feature>
<feature type="domain" description="Major facilitator superfamily (MFS) profile" evidence="7">
    <location>
        <begin position="314"/>
        <end position="521"/>
    </location>
</feature>
<feature type="transmembrane region" description="Helical" evidence="6">
    <location>
        <begin position="344"/>
        <end position="368"/>
    </location>
</feature>
<evidence type="ECO:0000256" key="2">
    <source>
        <dbReference type="ARBA" id="ARBA00005241"/>
    </source>
</evidence>
<feature type="transmembrane region" description="Helical" evidence="6">
    <location>
        <begin position="94"/>
        <end position="112"/>
    </location>
</feature>
<dbReference type="Gene3D" id="1.20.1250.20">
    <property type="entry name" value="MFS general substrate transporter like domains"/>
    <property type="match status" value="2"/>
</dbReference>
<comment type="subcellular location">
    <subcellularLocation>
        <location evidence="1">Membrane</location>
        <topology evidence="1">Multi-pass membrane protein</topology>
    </subcellularLocation>
</comment>
<dbReference type="EMBL" id="LR786689">
    <property type="protein sequence ID" value="CAB3262514.1"/>
    <property type="molecule type" value="mRNA"/>
</dbReference>
<gene>
    <name evidence="8" type="primary">LOC100180138</name>
</gene>
<feature type="transmembrane region" description="Helical" evidence="6">
    <location>
        <begin position="64"/>
        <end position="82"/>
    </location>
</feature>
<dbReference type="PANTHER" id="PTHR16172:SF41">
    <property type="entry name" value="MAJOR FACILITATOR SUPERFAMILY DOMAIN-CONTAINING PROTEIN 6-LIKE"/>
    <property type="match status" value="1"/>
</dbReference>
<dbReference type="InterPro" id="IPR024989">
    <property type="entry name" value="MFS_assoc_dom"/>
</dbReference>
<evidence type="ECO:0000256" key="6">
    <source>
        <dbReference type="SAM" id="Phobius"/>
    </source>
</evidence>
<reference evidence="8" key="1">
    <citation type="submission" date="2020-04" db="EMBL/GenBank/DDBJ databases">
        <authorList>
            <person name="Neveu A P."/>
        </authorList>
    </citation>
    <scope>NUCLEOTIDE SEQUENCE</scope>
    <source>
        <tissue evidence="8">Whole embryo</tissue>
    </source>
</reference>
<dbReference type="InterPro" id="IPR036259">
    <property type="entry name" value="MFS_trans_sf"/>
</dbReference>
<keyword evidence="5 6" id="KW-0472">Membrane</keyword>
<dbReference type="AlphaFoldDB" id="A0A6F9DH75"/>
<evidence type="ECO:0000259" key="7">
    <source>
        <dbReference type="PROSITE" id="PS50850"/>
    </source>
</evidence>
<dbReference type="PANTHER" id="PTHR16172">
    <property type="entry name" value="MAJOR FACILITATOR SUPERFAMILY DOMAIN-CONTAINING PROTEIN 6-LIKE"/>
    <property type="match status" value="1"/>
</dbReference>
<dbReference type="SUPFAM" id="SSF103473">
    <property type="entry name" value="MFS general substrate transporter"/>
    <property type="match status" value="1"/>
</dbReference>
<feature type="transmembrane region" description="Helical" evidence="6">
    <location>
        <begin position="21"/>
        <end position="44"/>
    </location>
</feature>
<feature type="transmembrane region" description="Helical" evidence="6">
    <location>
        <begin position="311"/>
        <end position="332"/>
    </location>
</feature>
<dbReference type="InterPro" id="IPR051717">
    <property type="entry name" value="MFS_MFSD6"/>
</dbReference>
<evidence type="ECO:0000256" key="5">
    <source>
        <dbReference type="ARBA" id="ARBA00023136"/>
    </source>
</evidence>
<evidence type="ECO:0000256" key="4">
    <source>
        <dbReference type="ARBA" id="ARBA00022989"/>
    </source>
</evidence>
<proteinExistence type="evidence at transcript level"/>
<evidence type="ECO:0000256" key="1">
    <source>
        <dbReference type="ARBA" id="ARBA00004141"/>
    </source>
</evidence>
<dbReference type="Pfam" id="PF12832">
    <property type="entry name" value="MFS_1_like"/>
    <property type="match status" value="1"/>
</dbReference>
<protein>
    <submittedName>
        <fullName evidence="8">Uncharacterized protein LOC100180138</fullName>
    </submittedName>
</protein>
<feature type="transmembrane region" description="Helical" evidence="6">
    <location>
        <begin position="267"/>
        <end position="290"/>
    </location>
</feature>
<evidence type="ECO:0000313" key="8">
    <source>
        <dbReference type="EMBL" id="CAB3262514.1"/>
    </source>
</evidence>
<feature type="transmembrane region" description="Helical" evidence="6">
    <location>
        <begin position="474"/>
        <end position="493"/>
    </location>
</feature>